<dbReference type="EMBL" id="MK595737">
    <property type="protein sequence ID" value="QHR93352.1"/>
    <property type="molecule type" value="Genomic_DNA"/>
</dbReference>
<evidence type="ECO:0000313" key="2">
    <source>
        <dbReference type="EMBL" id="QHR93352.1"/>
    </source>
</evidence>
<dbReference type="PANTHER" id="PTHR46401">
    <property type="entry name" value="GLYCOSYLTRANSFERASE WBBK-RELATED"/>
    <property type="match status" value="1"/>
</dbReference>
<dbReference type="GO" id="GO:0016757">
    <property type="term" value="F:glycosyltransferase activity"/>
    <property type="evidence" value="ECO:0007669"/>
    <property type="project" value="InterPro"/>
</dbReference>
<dbReference type="InterPro" id="IPR001296">
    <property type="entry name" value="Glyco_trans_1"/>
</dbReference>
<proteinExistence type="predicted"/>
<organism evidence="2">
    <name type="scientific">Enterobacter cloacae</name>
    <dbReference type="NCBI Taxonomy" id="550"/>
    <lineage>
        <taxon>Bacteria</taxon>
        <taxon>Pseudomonadati</taxon>
        <taxon>Pseudomonadota</taxon>
        <taxon>Gammaproteobacteria</taxon>
        <taxon>Enterobacterales</taxon>
        <taxon>Enterobacteriaceae</taxon>
        <taxon>Enterobacter</taxon>
        <taxon>Enterobacter cloacae complex</taxon>
    </lineage>
</organism>
<dbReference type="Gene3D" id="3.40.50.2000">
    <property type="entry name" value="Glycogen Phosphorylase B"/>
    <property type="match status" value="1"/>
</dbReference>
<reference evidence="2" key="1">
    <citation type="submission" date="2019-03" db="EMBL/GenBank/DDBJ databases">
        <title>Genetic characterization of the O-antigen and development of a molecular serotyping scheme for Enterobacter cloacae.</title>
        <authorList>
            <person name="Li Y."/>
            <person name="Huang J."/>
            <person name="Wang X."/>
            <person name="Xu C."/>
            <person name="Han T."/>
            <person name="Guo X."/>
        </authorList>
    </citation>
    <scope>NUCLEOTIDE SEQUENCE</scope>
    <source>
        <strain evidence="2">NCTC 11595</strain>
    </source>
</reference>
<name>A0A6B9XT98_ENTCL</name>
<sequence>MLRVGIPILFNEKHWMGGINYFRNLITAFSLVKQDDIEIILFCEKLGVFNTDNLKNVRQVIIPDLLSRKISSRILNRLFGVNLPLYRALKSERVDILSHCQINKKLPFKTLWWKPDFQEKYYPEFFTEKDISLRDLAVKTNAKDGQLLFSSHDAYNDFLTFYGDIAQKPNHILQFVPEINIFSSDNEFDKINDVKRKFNIQGEYFFLPNQFWKHKNHELVINAVLANKESLQVVATGALNDYRGGKHIDFINSLLKKDVDKKFKLLGMIDRQELNYLMKGSLAVINPSRFEGWSTTVEEAKYFGKRLILSDIPVHHEQNPADSLYVKCDDVNGMIAAMKTIVEEYDPDNERNRVSNAASSYLLKREQFGLAYYNILKSL</sequence>
<dbReference type="Pfam" id="PF00534">
    <property type="entry name" value="Glycos_transf_1"/>
    <property type="match status" value="1"/>
</dbReference>
<feature type="domain" description="Glycosyl transferase family 1" evidence="1">
    <location>
        <begin position="199"/>
        <end position="358"/>
    </location>
</feature>
<dbReference type="SUPFAM" id="SSF53756">
    <property type="entry name" value="UDP-Glycosyltransferase/glycogen phosphorylase"/>
    <property type="match status" value="1"/>
</dbReference>
<protein>
    <submittedName>
        <fullName evidence="2">Glycosyl transferases group 1</fullName>
    </submittedName>
</protein>
<accession>A0A6B9XT98</accession>
<keyword evidence="2" id="KW-0808">Transferase</keyword>
<evidence type="ECO:0000259" key="1">
    <source>
        <dbReference type="Pfam" id="PF00534"/>
    </source>
</evidence>
<dbReference type="PANTHER" id="PTHR46401:SF8">
    <property type="entry name" value="BLL6006 PROTEIN"/>
    <property type="match status" value="1"/>
</dbReference>
<dbReference type="AlphaFoldDB" id="A0A6B9XT98"/>